<comment type="caution">
    <text evidence="3">The sequence shown here is derived from an EMBL/GenBank/DDBJ whole genome shotgun (WGS) entry which is preliminary data.</text>
</comment>
<evidence type="ECO:0000313" key="3">
    <source>
        <dbReference type="EMBL" id="CAK8680506.1"/>
    </source>
</evidence>
<name>A0ABP0FMD0_CLALP</name>
<gene>
    <name evidence="3" type="ORF">CVLEPA_LOCUS10753</name>
</gene>
<keyword evidence="1" id="KW-0812">Transmembrane</keyword>
<evidence type="ECO:0000256" key="2">
    <source>
        <dbReference type="SAM" id="SignalP"/>
    </source>
</evidence>
<dbReference type="EMBL" id="CAWYQH010000068">
    <property type="protein sequence ID" value="CAK8680506.1"/>
    <property type="molecule type" value="Genomic_DNA"/>
</dbReference>
<keyword evidence="1" id="KW-0472">Membrane</keyword>
<proteinExistence type="predicted"/>
<organism evidence="3 4">
    <name type="scientific">Clavelina lepadiformis</name>
    <name type="common">Light-bulb sea squirt</name>
    <name type="synonym">Ascidia lepadiformis</name>
    <dbReference type="NCBI Taxonomy" id="159417"/>
    <lineage>
        <taxon>Eukaryota</taxon>
        <taxon>Metazoa</taxon>
        <taxon>Chordata</taxon>
        <taxon>Tunicata</taxon>
        <taxon>Ascidiacea</taxon>
        <taxon>Aplousobranchia</taxon>
        <taxon>Clavelinidae</taxon>
        <taxon>Clavelina</taxon>
    </lineage>
</organism>
<feature type="signal peptide" evidence="2">
    <location>
        <begin position="1"/>
        <end position="21"/>
    </location>
</feature>
<sequence>MWIRLIIIIAIAIFDSKWVSGWIYTDKLHRLKNCVEPNRDFCVWAPSVGEDGFVLGHYVTTARKQPDIKMLLANGTENGLIVRGTMSKILDIENDQLMQINCPEGYRAMGTIFVKNNQLVKPGCVSNIRLMKAHVVIQESMLSQDYKLLHVVGTGLSYVFKNGADETHVYELDTSRTDDAGESSAEKIKKKSTTNVLVIVLAVLGSIVVMVGIMAILYFAFLKQMSDSSAHLTSTEQTNDPLYEMATQVGENRSTENESSHIYSEVL</sequence>
<accession>A0ABP0FMD0</accession>
<reference evidence="3 4" key="1">
    <citation type="submission" date="2024-02" db="EMBL/GenBank/DDBJ databases">
        <authorList>
            <person name="Daric V."/>
            <person name="Darras S."/>
        </authorList>
    </citation>
    <scope>NUCLEOTIDE SEQUENCE [LARGE SCALE GENOMIC DNA]</scope>
</reference>
<evidence type="ECO:0000256" key="1">
    <source>
        <dbReference type="SAM" id="Phobius"/>
    </source>
</evidence>
<keyword evidence="1" id="KW-1133">Transmembrane helix</keyword>
<feature type="transmembrane region" description="Helical" evidence="1">
    <location>
        <begin position="196"/>
        <end position="221"/>
    </location>
</feature>
<feature type="chain" id="PRO_5046964001" evidence="2">
    <location>
        <begin position="22"/>
        <end position="267"/>
    </location>
</feature>
<dbReference type="Proteomes" id="UP001642483">
    <property type="component" value="Unassembled WGS sequence"/>
</dbReference>
<protein>
    <submittedName>
        <fullName evidence="3">Uncharacterized protein</fullName>
    </submittedName>
</protein>
<keyword evidence="4" id="KW-1185">Reference proteome</keyword>
<evidence type="ECO:0000313" key="4">
    <source>
        <dbReference type="Proteomes" id="UP001642483"/>
    </source>
</evidence>
<keyword evidence="2" id="KW-0732">Signal</keyword>